<evidence type="ECO:0000313" key="2">
    <source>
        <dbReference type="Proteomes" id="UP000663929"/>
    </source>
</evidence>
<accession>A0A8A4TYP6</accession>
<reference evidence="1" key="1">
    <citation type="submission" date="2021-03" db="EMBL/GenBank/DDBJ databases">
        <title>Acanthopleuribacteraceae sp. M133.</title>
        <authorList>
            <person name="Wang G."/>
        </authorList>
    </citation>
    <scope>NUCLEOTIDE SEQUENCE</scope>
    <source>
        <strain evidence="1">M133</strain>
    </source>
</reference>
<dbReference type="Proteomes" id="UP000663929">
    <property type="component" value="Chromosome"/>
</dbReference>
<proteinExistence type="predicted"/>
<name>A0A8A4TYP6_SULCO</name>
<keyword evidence="2" id="KW-1185">Reference proteome</keyword>
<dbReference type="RefSeq" id="WP_237384312.1">
    <property type="nucleotide sequence ID" value="NZ_CP071793.1"/>
</dbReference>
<organism evidence="1 2">
    <name type="scientific">Sulfidibacter corallicola</name>
    <dbReference type="NCBI Taxonomy" id="2818388"/>
    <lineage>
        <taxon>Bacteria</taxon>
        <taxon>Pseudomonadati</taxon>
        <taxon>Acidobacteriota</taxon>
        <taxon>Holophagae</taxon>
        <taxon>Acanthopleuribacterales</taxon>
        <taxon>Acanthopleuribacteraceae</taxon>
        <taxon>Sulfidibacter</taxon>
    </lineage>
</organism>
<sequence>MAYHSTAGTAQNSRDLMTILRQYLTDTVGWTLHDSQNDASPYFVVTATGESGKEDIYLYVSDDNNANRLGVRAYHYWNQASHQGTKPAYNSSYTYIRTSDGTPFLYWIFADLDHWFLVTKLGATYYGQYSGLISRFWSGEVAVAQSTLDTGTEVVAQVDDANHFEIGKPYLIRDNVDIERVEVTAIDTASTPHTVTLANVSRSFVVGSKIGEDPAPLIVGSNDSPSRFYATNRFDGYSGNSSHQGECKAADGGLAGSSNHDKRYGLTVMYPWLTAHTSQGYNELRGQLIEVYSVGSTNLDSEDVIQQGTETFRVFNLSSAGFCAVRE</sequence>
<dbReference type="KEGG" id="scor:J3U87_17350"/>
<dbReference type="AlphaFoldDB" id="A0A8A4TYP6"/>
<protein>
    <submittedName>
        <fullName evidence="1">Uncharacterized protein</fullName>
    </submittedName>
</protein>
<dbReference type="EMBL" id="CP071793">
    <property type="protein sequence ID" value="QTD54214.1"/>
    <property type="molecule type" value="Genomic_DNA"/>
</dbReference>
<gene>
    <name evidence="1" type="ORF">J3U87_17350</name>
</gene>
<evidence type="ECO:0000313" key="1">
    <source>
        <dbReference type="EMBL" id="QTD54214.1"/>
    </source>
</evidence>